<dbReference type="EMBL" id="CAJZBQ010000014">
    <property type="protein sequence ID" value="CAG9315652.1"/>
    <property type="molecule type" value="Genomic_DNA"/>
</dbReference>
<gene>
    <name evidence="2" type="ORF">BSTOLATCC_MIC14402</name>
</gene>
<feature type="transmembrane region" description="Helical" evidence="1">
    <location>
        <begin position="85"/>
        <end position="106"/>
    </location>
</feature>
<evidence type="ECO:0008006" key="4">
    <source>
        <dbReference type="Google" id="ProtNLM"/>
    </source>
</evidence>
<dbReference type="Proteomes" id="UP001162131">
    <property type="component" value="Unassembled WGS sequence"/>
</dbReference>
<keyword evidence="3" id="KW-1185">Reference proteome</keyword>
<sequence>MIKSCTLQETVLFLFVSILIGLTLYLSISRNYLGLKDLDEVHLGLLGAAIEGDYEEYSDLIDSCNESILSNYCERLEPLQKGGRVLFAFLIIDLAILLVSQVLAILQQFLFTRIVKEIQVFQEPRKILKNSAKCVVLFRMIIFLHPILILIGLVLWLLLGEVEKLHDTIKLGDGIIILIVQCFLSLFLTAFSFWQLSSAKRRRLRFLLSNPLKNESVYQEKTDLIPDTK</sequence>
<feature type="transmembrane region" description="Helical" evidence="1">
    <location>
        <begin position="12"/>
        <end position="28"/>
    </location>
</feature>
<name>A0AAU9IR04_9CILI</name>
<protein>
    <recommendedName>
        <fullName evidence="4">Transmembrane protein</fullName>
    </recommendedName>
</protein>
<keyword evidence="1" id="KW-1133">Transmembrane helix</keyword>
<proteinExistence type="predicted"/>
<keyword evidence="1" id="KW-0812">Transmembrane</keyword>
<comment type="caution">
    <text evidence="2">The sequence shown here is derived from an EMBL/GenBank/DDBJ whole genome shotgun (WGS) entry which is preliminary data.</text>
</comment>
<evidence type="ECO:0000313" key="3">
    <source>
        <dbReference type="Proteomes" id="UP001162131"/>
    </source>
</evidence>
<keyword evidence="1" id="KW-0472">Membrane</keyword>
<evidence type="ECO:0000313" key="2">
    <source>
        <dbReference type="EMBL" id="CAG9315652.1"/>
    </source>
</evidence>
<accession>A0AAU9IR04</accession>
<evidence type="ECO:0000256" key="1">
    <source>
        <dbReference type="SAM" id="Phobius"/>
    </source>
</evidence>
<feature type="transmembrane region" description="Helical" evidence="1">
    <location>
        <begin position="174"/>
        <end position="196"/>
    </location>
</feature>
<feature type="transmembrane region" description="Helical" evidence="1">
    <location>
        <begin position="136"/>
        <end position="159"/>
    </location>
</feature>
<dbReference type="AlphaFoldDB" id="A0AAU9IR04"/>
<reference evidence="2" key="1">
    <citation type="submission" date="2021-09" db="EMBL/GenBank/DDBJ databases">
        <authorList>
            <consortium name="AG Swart"/>
            <person name="Singh M."/>
            <person name="Singh A."/>
            <person name="Seah K."/>
            <person name="Emmerich C."/>
        </authorList>
    </citation>
    <scope>NUCLEOTIDE SEQUENCE</scope>
    <source>
        <strain evidence="2">ATCC30299</strain>
    </source>
</reference>
<organism evidence="2 3">
    <name type="scientific">Blepharisma stoltei</name>
    <dbReference type="NCBI Taxonomy" id="1481888"/>
    <lineage>
        <taxon>Eukaryota</taxon>
        <taxon>Sar</taxon>
        <taxon>Alveolata</taxon>
        <taxon>Ciliophora</taxon>
        <taxon>Postciliodesmatophora</taxon>
        <taxon>Heterotrichea</taxon>
        <taxon>Heterotrichida</taxon>
        <taxon>Blepharismidae</taxon>
        <taxon>Blepharisma</taxon>
    </lineage>
</organism>